<keyword evidence="2" id="KW-1185">Reference proteome</keyword>
<proteinExistence type="predicted"/>
<reference evidence="1 2" key="1">
    <citation type="submission" date="2017-04" db="EMBL/GenBank/DDBJ databases">
        <title>Draft genome sequence of Tuber borchii Vittad., a whitish edible truffle.</title>
        <authorList>
            <consortium name="DOE Joint Genome Institute"/>
            <person name="Murat C."/>
            <person name="Kuo A."/>
            <person name="Barry K.W."/>
            <person name="Clum A."/>
            <person name="Dockter R.B."/>
            <person name="Fauchery L."/>
            <person name="Iotti M."/>
            <person name="Kohler A."/>
            <person name="Labutti K."/>
            <person name="Lindquist E.A."/>
            <person name="Lipzen A."/>
            <person name="Ohm R.A."/>
            <person name="Wang M."/>
            <person name="Grigoriev I.V."/>
            <person name="Zambonelli A."/>
            <person name="Martin F.M."/>
        </authorList>
    </citation>
    <scope>NUCLEOTIDE SEQUENCE [LARGE SCALE GENOMIC DNA]</scope>
    <source>
        <strain evidence="1 2">Tbo3840</strain>
    </source>
</reference>
<dbReference type="EMBL" id="NESQ01000097">
    <property type="protein sequence ID" value="PUU79253.1"/>
    <property type="molecule type" value="Genomic_DNA"/>
</dbReference>
<organism evidence="1 2">
    <name type="scientific">Tuber borchii</name>
    <name type="common">White truffle</name>
    <dbReference type="NCBI Taxonomy" id="42251"/>
    <lineage>
        <taxon>Eukaryota</taxon>
        <taxon>Fungi</taxon>
        <taxon>Dikarya</taxon>
        <taxon>Ascomycota</taxon>
        <taxon>Pezizomycotina</taxon>
        <taxon>Pezizomycetes</taxon>
        <taxon>Pezizales</taxon>
        <taxon>Tuberaceae</taxon>
        <taxon>Tuber</taxon>
    </lineage>
</organism>
<name>A0A2T6ZUW2_TUBBO</name>
<comment type="caution">
    <text evidence="1">The sequence shown here is derived from an EMBL/GenBank/DDBJ whole genome shotgun (WGS) entry which is preliminary data.</text>
</comment>
<dbReference type="OrthoDB" id="5414761at2759"/>
<gene>
    <name evidence="1" type="ORF">B9Z19DRAFT_1082300</name>
</gene>
<dbReference type="AlphaFoldDB" id="A0A2T6ZUW2"/>
<protein>
    <submittedName>
        <fullName evidence="1">Uncharacterized protein</fullName>
    </submittedName>
</protein>
<dbReference type="STRING" id="42251.A0A2T6ZUW2"/>
<sequence length="237" mass="27022">MFRFLRVGQQAFKAILRPASVQFHTTPLAYTSSQTHGTIARRFSSRLAPKAYHVNWHDQWTLDRSESIDTHETSRDPKDYDVSIADVKRKTLETTISNELGIKYLSKATPSEAQRVLETDGYIYGWGLRPIIPLVVAHERKARWVFFVMDTAAPLTYLSDQACKRLGMEKDHSGIVTIGGYSHRVYRSPEESQFSGINILSGDFCCRNMGKLSCDYATGRVTLYFGKDWDLIQKSKL</sequence>
<dbReference type="Proteomes" id="UP000244722">
    <property type="component" value="Unassembled WGS sequence"/>
</dbReference>
<accession>A0A2T6ZUW2</accession>
<evidence type="ECO:0000313" key="2">
    <source>
        <dbReference type="Proteomes" id="UP000244722"/>
    </source>
</evidence>
<evidence type="ECO:0000313" key="1">
    <source>
        <dbReference type="EMBL" id="PUU79253.1"/>
    </source>
</evidence>